<dbReference type="AlphaFoldDB" id="A0A540KVR0"/>
<keyword evidence="3" id="KW-1185">Reference proteome</keyword>
<organism evidence="2 3">
    <name type="scientific">Malus baccata</name>
    <name type="common">Siberian crab apple</name>
    <name type="synonym">Pyrus baccata</name>
    <dbReference type="NCBI Taxonomy" id="106549"/>
    <lineage>
        <taxon>Eukaryota</taxon>
        <taxon>Viridiplantae</taxon>
        <taxon>Streptophyta</taxon>
        <taxon>Embryophyta</taxon>
        <taxon>Tracheophyta</taxon>
        <taxon>Spermatophyta</taxon>
        <taxon>Magnoliopsida</taxon>
        <taxon>eudicotyledons</taxon>
        <taxon>Gunneridae</taxon>
        <taxon>Pentapetalae</taxon>
        <taxon>rosids</taxon>
        <taxon>fabids</taxon>
        <taxon>Rosales</taxon>
        <taxon>Rosaceae</taxon>
        <taxon>Amygdaloideae</taxon>
        <taxon>Maleae</taxon>
        <taxon>Malus</taxon>
    </lineage>
</organism>
<name>A0A540KVR0_MALBA</name>
<keyword evidence="1" id="KW-0472">Membrane</keyword>
<dbReference type="EMBL" id="VIEB01000919">
    <property type="protein sequence ID" value="TQD78209.1"/>
    <property type="molecule type" value="Genomic_DNA"/>
</dbReference>
<keyword evidence="1" id="KW-1133">Transmembrane helix</keyword>
<keyword evidence="1" id="KW-0812">Transmembrane</keyword>
<dbReference type="Proteomes" id="UP000315295">
    <property type="component" value="Unassembled WGS sequence"/>
</dbReference>
<evidence type="ECO:0000256" key="1">
    <source>
        <dbReference type="SAM" id="Phobius"/>
    </source>
</evidence>
<comment type="caution">
    <text evidence="2">The sequence shown here is derived from an EMBL/GenBank/DDBJ whole genome shotgun (WGS) entry which is preliminary data.</text>
</comment>
<evidence type="ECO:0000313" key="3">
    <source>
        <dbReference type="Proteomes" id="UP000315295"/>
    </source>
</evidence>
<accession>A0A540KVR0</accession>
<evidence type="ECO:0000313" key="2">
    <source>
        <dbReference type="EMBL" id="TQD78209.1"/>
    </source>
</evidence>
<protein>
    <submittedName>
        <fullName evidence="2">Uncharacterized protein</fullName>
    </submittedName>
</protein>
<gene>
    <name evidence="2" type="ORF">C1H46_036235</name>
</gene>
<feature type="transmembrane region" description="Helical" evidence="1">
    <location>
        <begin position="15"/>
        <end position="33"/>
    </location>
</feature>
<reference evidence="2 3" key="1">
    <citation type="journal article" date="2019" name="G3 (Bethesda)">
        <title>Sequencing of a Wild Apple (Malus baccata) Genome Unravels the Differences Between Cultivated and Wild Apple Species Regarding Disease Resistance and Cold Tolerance.</title>
        <authorList>
            <person name="Chen X."/>
        </authorList>
    </citation>
    <scope>NUCLEOTIDE SEQUENCE [LARGE SCALE GENOMIC DNA]</scope>
    <source>
        <strain evidence="3">cv. Shandingzi</strain>
        <tissue evidence="2">Leaves</tissue>
    </source>
</reference>
<proteinExistence type="predicted"/>
<sequence length="91" mass="10047">MHLSSPVVIPLHESSIITLGNSFHWMAFSSLSFGGVLRRSVAFKMLFALFVRIIRVLTAWVAWPPSFSVHPFGSLVRLLDGVGVVKVLQLA</sequence>